<keyword evidence="4" id="KW-1185">Reference proteome</keyword>
<evidence type="ECO:0000313" key="2">
    <source>
        <dbReference type="EMBL" id="TXD76454.1"/>
    </source>
</evidence>
<evidence type="ECO:0000313" key="4">
    <source>
        <dbReference type="Proteomes" id="UP000321927"/>
    </source>
</evidence>
<evidence type="ECO:0000313" key="3">
    <source>
        <dbReference type="Proteomes" id="UP000249115"/>
    </source>
</evidence>
<name>A0A2W7QYD3_9BACT</name>
<reference evidence="1 3" key="1">
    <citation type="submission" date="2018-06" db="EMBL/GenBank/DDBJ databases">
        <title>Genomic Encyclopedia of Archaeal and Bacterial Type Strains, Phase II (KMG-II): from individual species to whole genera.</title>
        <authorList>
            <person name="Goeker M."/>
        </authorList>
    </citation>
    <scope>NUCLEOTIDE SEQUENCE [LARGE SCALE GENOMIC DNA]</scope>
    <source>
        <strain evidence="1 3">DSM 22686</strain>
    </source>
</reference>
<accession>A0A2W7QYD3</accession>
<dbReference type="OrthoDB" id="826539at2"/>
<dbReference type="EMBL" id="QKZU01000012">
    <property type="protein sequence ID" value="PZX53518.1"/>
    <property type="molecule type" value="Genomic_DNA"/>
</dbReference>
<evidence type="ECO:0000313" key="1">
    <source>
        <dbReference type="EMBL" id="PZX53518.1"/>
    </source>
</evidence>
<dbReference type="Proteomes" id="UP000249115">
    <property type="component" value="Unassembled WGS sequence"/>
</dbReference>
<dbReference type="RefSeq" id="WP_086502516.1">
    <property type="nucleotide sequence ID" value="NZ_MSSV01000016.1"/>
</dbReference>
<dbReference type="Proteomes" id="UP000321927">
    <property type="component" value="Unassembled WGS sequence"/>
</dbReference>
<reference evidence="2 4" key="2">
    <citation type="submission" date="2019-08" db="EMBL/GenBank/DDBJ databases">
        <title>Genome of Algoriphagus ratkowskyi IC026.</title>
        <authorList>
            <person name="Bowman J.P."/>
        </authorList>
    </citation>
    <scope>NUCLEOTIDE SEQUENCE [LARGE SCALE GENOMIC DNA]</scope>
    <source>
        <strain evidence="2 4">IC026</strain>
    </source>
</reference>
<gene>
    <name evidence="2" type="ORF">ESW18_15700</name>
    <name evidence="1" type="ORF">LV84_03242</name>
</gene>
<dbReference type="AlphaFoldDB" id="A0A2W7QYD3"/>
<comment type="caution">
    <text evidence="1">The sequence shown here is derived from an EMBL/GenBank/DDBJ whole genome shotgun (WGS) entry which is preliminary data.</text>
</comment>
<organism evidence="1 3">
    <name type="scientific">Algoriphagus ratkowskyi</name>
    <dbReference type="NCBI Taxonomy" id="57028"/>
    <lineage>
        <taxon>Bacteria</taxon>
        <taxon>Pseudomonadati</taxon>
        <taxon>Bacteroidota</taxon>
        <taxon>Cytophagia</taxon>
        <taxon>Cytophagales</taxon>
        <taxon>Cyclobacteriaceae</taxon>
        <taxon>Algoriphagus</taxon>
    </lineage>
</organism>
<proteinExistence type="predicted"/>
<sequence>MARYRIYFIIRDTDQNSFFNILQLGGINNTGDRWTIPAHEAINGINAGLWEFYILEDRNEINVKVVFTELGGYKLVATGMGYLHNLLEDLPEIKLQA</sequence>
<protein>
    <submittedName>
        <fullName evidence="1">Uncharacterized protein</fullName>
    </submittedName>
</protein>
<dbReference type="EMBL" id="VORV01000011">
    <property type="protein sequence ID" value="TXD76454.1"/>
    <property type="molecule type" value="Genomic_DNA"/>
</dbReference>